<protein>
    <recommendedName>
        <fullName evidence="5">Translation initiation factor IF-2</fullName>
    </recommendedName>
</protein>
<dbReference type="RefSeq" id="WP_165345457.1">
    <property type="nucleotide sequence ID" value="NZ_JAAKZX010000322.1"/>
</dbReference>
<feature type="region of interest" description="Disordered" evidence="1">
    <location>
        <begin position="1"/>
        <end position="40"/>
    </location>
</feature>
<reference evidence="3 4" key="1">
    <citation type="submission" date="2020-02" db="EMBL/GenBank/DDBJ databases">
        <title>Whole-genome analyses of novel actinobacteria.</title>
        <authorList>
            <person name="Sahin N."/>
            <person name="Tokatli A."/>
        </authorList>
    </citation>
    <scope>NUCLEOTIDE SEQUENCE [LARGE SCALE GENOMIC DNA]</scope>
    <source>
        <strain evidence="3 4">YC419</strain>
    </source>
</reference>
<evidence type="ECO:0000256" key="2">
    <source>
        <dbReference type="SAM" id="Phobius"/>
    </source>
</evidence>
<sequence length="189" mass="19180">MTNSASGACEGAGNESTTESTTETDSSGIAESDPVFVDSSGRRPRWVRRVGWGMGGICVTYCLTLGLSLAGAAPFAPETLMPLRDPDREASIGAAEGRGQDAPESSRSRRNDSAGSEAVAPSTGRPSPTPTPEGAAEEPAGGNNPAPDRPAPDRPMTPTTPPAAGPPAGNENPDAPDENDPGEDPNDPT</sequence>
<feature type="non-terminal residue" evidence="3">
    <location>
        <position position="189"/>
    </location>
</feature>
<evidence type="ECO:0008006" key="5">
    <source>
        <dbReference type="Google" id="ProtNLM"/>
    </source>
</evidence>
<feature type="compositionally biased region" description="Low complexity" evidence="1">
    <location>
        <begin position="121"/>
        <end position="146"/>
    </location>
</feature>
<gene>
    <name evidence="3" type="ORF">G6048_45320</name>
</gene>
<organism evidence="3 4">
    <name type="scientific">Streptomyces ureilyticus</name>
    <dbReference type="NCBI Taxonomy" id="1775131"/>
    <lineage>
        <taxon>Bacteria</taxon>
        <taxon>Bacillati</taxon>
        <taxon>Actinomycetota</taxon>
        <taxon>Actinomycetes</taxon>
        <taxon>Kitasatosporales</taxon>
        <taxon>Streptomycetaceae</taxon>
        <taxon>Streptomyces</taxon>
    </lineage>
</organism>
<dbReference type="Proteomes" id="UP001518140">
    <property type="component" value="Unassembled WGS sequence"/>
</dbReference>
<dbReference type="EMBL" id="JAAKZX010000322">
    <property type="protein sequence ID" value="NGO49001.1"/>
    <property type="molecule type" value="Genomic_DNA"/>
</dbReference>
<keyword evidence="2" id="KW-0812">Transmembrane</keyword>
<evidence type="ECO:0000256" key="1">
    <source>
        <dbReference type="SAM" id="MobiDB-lite"/>
    </source>
</evidence>
<feature type="transmembrane region" description="Helical" evidence="2">
    <location>
        <begin position="50"/>
        <end position="76"/>
    </location>
</feature>
<evidence type="ECO:0000313" key="4">
    <source>
        <dbReference type="Proteomes" id="UP001518140"/>
    </source>
</evidence>
<feature type="region of interest" description="Disordered" evidence="1">
    <location>
        <begin position="81"/>
        <end position="189"/>
    </location>
</feature>
<proteinExistence type="predicted"/>
<feature type="compositionally biased region" description="Pro residues" evidence="1">
    <location>
        <begin position="147"/>
        <end position="165"/>
    </location>
</feature>
<feature type="compositionally biased region" description="Acidic residues" evidence="1">
    <location>
        <begin position="174"/>
        <end position="189"/>
    </location>
</feature>
<name>A0ABX0E466_9ACTN</name>
<accession>A0ABX0E466</accession>
<feature type="compositionally biased region" description="Basic and acidic residues" evidence="1">
    <location>
        <begin position="98"/>
        <end position="112"/>
    </location>
</feature>
<keyword evidence="2" id="KW-1133">Transmembrane helix</keyword>
<comment type="caution">
    <text evidence="3">The sequence shown here is derived from an EMBL/GenBank/DDBJ whole genome shotgun (WGS) entry which is preliminary data.</text>
</comment>
<keyword evidence="2" id="KW-0472">Membrane</keyword>
<evidence type="ECO:0000313" key="3">
    <source>
        <dbReference type="EMBL" id="NGO49001.1"/>
    </source>
</evidence>
<feature type="compositionally biased region" description="Low complexity" evidence="1">
    <location>
        <begin position="15"/>
        <end position="27"/>
    </location>
</feature>
<keyword evidence="4" id="KW-1185">Reference proteome</keyword>